<dbReference type="EnsemblPlants" id="LPERR04G12350.1">
    <property type="protein sequence ID" value="LPERR04G12350.1"/>
    <property type="gene ID" value="LPERR04G12350"/>
</dbReference>
<reference evidence="2" key="3">
    <citation type="submission" date="2015-04" db="UniProtKB">
        <authorList>
            <consortium name="EnsemblPlants"/>
        </authorList>
    </citation>
    <scope>IDENTIFICATION</scope>
</reference>
<reference evidence="3" key="2">
    <citation type="submission" date="2013-12" db="EMBL/GenBank/DDBJ databases">
        <authorList>
            <person name="Yu Y."/>
            <person name="Lee S."/>
            <person name="de Baynast K."/>
            <person name="Wissotski M."/>
            <person name="Liu L."/>
            <person name="Talag J."/>
            <person name="Goicoechea J."/>
            <person name="Angelova A."/>
            <person name="Jetty R."/>
            <person name="Kudrna D."/>
            <person name="Golser W."/>
            <person name="Rivera L."/>
            <person name="Zhang J."/>
            <person name="Wing R."/>
        </authorList>
    </citation>
    <scope>NUCLEOTIDE SEQUENCE</scope>
</reference>
<evidence type="ECO:0000256" key="1">
    <source>
        <dbReference type="SAM" id="MobiDB-lite"/>
    </source>
</evidence>
<keyword evidence="3" id="KW-1185">Reference proteome</keyword>
<accession>A0A0D9W630</accession>
<dbReference type="HOGENOM" id="CLU_1743155_0_0_1"/>
<reference evidence="2 3" key="1">
    <citation type="submission" date="2012-08" db="EMBL/GenBank/DDBJ databases">
        <title>Oryza genome evolution.</title>
        <authorList>
            <person name="Wing R.A."/>
        </authorList>
    </citation>
    <scope>NUCLEOTIDE SEQUENCE</scope>
</reference>
<proteinExistence type="predicted"/>
<evidence type="ECO:0000313" key="2">
    <source>
        <dbReference type="EnsemblPlants" id="LPERR04G12350.1"/>
    </source>
</evidence>
<feature type="region of interest" description="Disordered" evidence="1">
    <location>
        <begin position="77"/>
        <end position="127"/>
    </location>
</feature>
<organism evidence="2 3">
    <name type="scientific">Leersia perrieri</name>
    <dbReference type="NCBI Taxonomy" id="77586"/>
    <lineage>
        <taxon>Eukaryota</taxon>
        <taxon>Viridiplantae</taxon>
        <taxon>Streptophyta</taxon>
        <taxon>Embryophyta</taxon>
        <taxon>Tracheophyta</taxon>
        <taxon>Spermatophyta</taxon>
        <taxon>Magnoliopsida</taxon>
        <taxon>Liliopsida</taxon>
        <taxon>Poales</taxon>
        <taxon>Poaceae</taxon>
        <taxon>BOP clade</taxon>
        <taxon>Oryzoideae</taxon>
        <taxon>Oryzeae</taxon>
        <taxon>Oryzinae</taxon>
        <taxon>Leersia</taxon>
    </lineage>
</organism>
<name>A0A0D9W630_9ORYZ</name>
<protein>
    <submittedName>
        <fullName evidence="2">Uncharacterized protein</fullName>
    </submittedName>
</protein>
<dbReference type="Gramene" id="LPERR04G12350.1">
    <property type="protein sequence ID" value="LPERR04G12350.1"/>
    <property type="gene ID" value="LPERR04G12350"/>
</dbReference>
<sequence>MEAIKQRENLFRVACDHCEDRNRIFVDGTSATSFYSSTSSRSSNVVVDEASMAGGVGGEKDPFSALFDEVLDEASMWGGGGDEKDPFSALFRRGHRRRGGGERDRRGTRRSLDGGRRGEGPLQQFSALSDEVLRRRRRADQLTSLTSRRW</sequence>
<evidence type="ECO:0000313" key="3">
    <source>
        <dbReference type="Proteomes" id="UP000032180"/>
    </source>
</evidence>
<feature type="compositionally biased region" description="Basic and acidic residues" evidence="1">
    <location>
        <begin position="99"/>
        <end position="119"/>
    </location>
</feature>
<dbReference type="Proteomes" id="UP000032180">
    <property type="component" value="Chromosome 4"/>
</dbReference>
<dbReference type="AlphaFoldDB" id="A0A0D9W630"/>